<proteinExistence type="predicted"/>
<dbReference type="EMBL" id="CAJVRL010000037">
    <property type="protein sequence ID" value="CAG8950370.1"/>
    <property type="molecule type" value="Genomic_DNA"/>
</dbReference>
<sequence length="151" mass="18381">MGVIWTKPLRRWHAMLNLPRYNSSWYRDRLAEERRELRKARTLVEKISEESDVFFTIIRAEYDGFPIEKLPPFAYRQLSVYAYMLGKYTSRWTFYRTTAYLCNAPRYHLVREVVNPSKDHKLREVATRHQIDAAKFLRVGRRLRRFWPLLP</sequence>
<keyword evidence="2" id="KW-1185">Reference proteome</keyword>
<organism evidence="1 2">
    <name type="scientific">Hymenoscyphus fraxineus</name>
    <dbReference type="NCBI Taxonomy" id="746836"/>
    <lineage>
        <taxon>Eukaryota</taxon>
        <taxon>Fungi</taxon>
        <taxon>Dikarya</taxon>
        <taxon>Ascomycota</taxon>
        <taxon>Pezizomycotina</taxon>
        <taxon>Leotiomycetes</taxon>
        <taxon>Helotiales</taxon>
        <taxon>Helotiaceae</taxon>
        <taxon>Hymenoscyphus</taxon>
    </lineage>
</organism>
<dbReference type="Proteomes" id="UP000696280">
    <property type="component" value="Unassembled WGS sequence"/>
</dbReference>
<evidence type="ECO:0000313" key="1">
    <source>
        <dbReference type="EMBL" id="CAG8950370.1"/>
    </source>
</evidence>
<accession>A0A9N9KQP2</accession>
<reference evidence="1" key="1">
    <citation type="submission" date="2021-07" db="EMBL/GenBank/DDBJ databases">
        <authorList>
            <person name="Durling M."/>
        </authorList>
    </citation>
    <scope>NUCLEOTIDE SEQUENCE</scope>
</reference>
<name>A0A9N9KQP2_9HELO</name>
<protein>
    <submittedName>
        <fullName evidence="1">Uncharacterized protein</fullName>
    </submittedName>
</protein>
<comment type="caution">
    <text evidence="1">The sequence shown here is derived from an EMBL/GenBank/DDBJ whole genome shotgun (WGS) entry which is preliminary data.</text>
</comment>
<dbReference type="AlphaFoldDB" id="A0A9N9KQP2"/>
<dbReference type="OrthoDB" id="3582307at2759"/>
<evidence type="ECO:0000313" key="2">
    <source>
        <dbReference type="Proteomes" id="UP000696280"/>
    </source>
</evidence>
<gene>
    <name evidence="1" type="ORF">HYFRA_00006863</name>
</gene>